<name>A0A3S4B846_9PEZI</name>
<dbReference type="InterPro" id="IPR011990">
    <property type="entry name" value="TPR-like_helical_dom_sf"/>
</dbReference>
<proteinExistence type="predicted"/>
<dbReference type="Gene3D" id="1.25.40.10">
    <property type="entry name" value="Tetratricopeptide repeat domain"/>
    <property type="match status" value="1"/>
</dbReference>
<organism evidence="3 4">
    <name type="scientific">Thermothielavioides terrestris</name>
    <dbReference type="NCBI Taxonomy" id="2587410"/>
    <lineage>
        <taxon>Eukaryota</taxon>
        <taxon>Fungi</taxon>
        <taxon>Dikarya</taxon>
        <taxon>Ascomycota</taxon>
        <taxon>Pezizomycotina</taxon>
        <taxon>Sordariomycetes</taxon>
        <taxon>Sordariomycetidae</taxon>
        <taxon>Sordariales</taxon>
        <taxon>Chaetomiaceae</taxon>
        <taxon>Thermothielavioides</taxon>
    </lineage>
</organism>
<reference evidence="3 4" key="1">
    <citation type="submission" date="2018-04" db="EMBL/GenBank/DDBJ databases">
        <authorList>
            <person name="Huttner S."/>
            <person name="Dainat J."/>
        </authorList>
    </citation>
    <scope>NUCLEOTIDE SEQUENCE [LARGE SCALE GENOMIC DNA]</scope>
</reference>
<feature type="domain" description="AB hydrolase-1" evidence="2">
    <location>
        <begin position="1149"/>
        <end position="1408"/>
    </location>
</feature>
<evidence type="ECO:0000259" key="1">
    <source>
        <dbReference type="Pfam" id="PF06985"/>
    </source>
</evidence>
<feature type="domain" description="Heterokaryon incompatibility" evidence="1">
    <location>
        <begin position="738"/>
        <end position="841"/>
    </location>
</feature>
<dbReference type="PANTHER" id="PTHR33112:SF12">
    <property type="entry name" value="HETEROKARYON INCOMPATIBILITY DOMAIN-CONTAINING PROTEIN"/>
    <property type="match status" value="1"/>
</dbReference>
<protein>
    <submittedName>
        <fullName evidence="3">9e66e23b-d599-4ecb-beda-6b47cd89dff9</fullName>
    </submittedName>
</protein>
<evidence type="ECO:0000313" key="4">
    <source>
        <dbReference type="Proteomes" id="UP000289323"/>
    </source>
</evidence>
<dbReference type="EMBL" id="OUUZ01000013">
    <property type="protein sequence ID" value="SPQ24343.1"/>
    <property type="molecule type" value="Genomic_DNA"/>
</dbReference>
<dbReference type="InterPro" id="IPR000073">
    <property type="entry name" value="AB_hydrolase_1"/>
</dbReference>
<dbReference type="Pfam" id="PF12697">
    <property type="entry name" value="Abhydrolase_6"/>
    <property type="match status" value="1"/>
</dbReference>
<evidence type="ECO:0000313" key="3">
    <source>
        <dbReference type="EMBL" id="SPQ24343.1"/>
    </source>
</evidence>
<dbReference type="Pfam" id="PF06985">
    <property type="entry name" value="HET"/>
    <property type="match status" value="1"/>
</dbReference>
<dbReference type="InterPro" id="IPR010730">
    <property type="entry name" value="HET"/>
</dbReference>
<dbReference type="InterPro" id="IPR029058">
    <property type="entry name" value="AB_hydrolase_fold"/>
</dbReference>
<accession>A0A3S4B846</accession>
<dbReference type="PANTHER" id="PTHR33112">
    <property type="entry name" value="DOMAIN PROTEIN, PUTATIVE-RELATED"/>
    <property type="match status" value="1"/>
</dbReference>
<sequence>MVQGAAQELSPDMGLHDSLNLLRDINLREVMSREQELDFRTRLVRTFRATYNLHHNPRDLYAAIEHAEVALRLGASPPVKVDMLNSLSWLNMSAFYLDESVARLQEAIDYARLAYAELQVGPENKHELTRAYENLGHALSAKSQLQNDPQALDEAISCAREVVRLVEDEEMKASVSVNLATRLHLRYGKNHQECDATEALRILAKREICFDMYKHDGDLEILDRVIANFEQALSLDPAADGQRVDLLRKLSHFYEIKHQKTADVSALRSAAKYFGMAVTDAPDHPLKMDFIFAQLSLLGRLAEAEQSLSGVEAALDQAQSLFAQIPRRHEKWNHGSQYVSFIMAGRYMLTRDPVHLKALVGHVLENGKIWNTEWGWTGASVDLAPAEALQTCLDALSQQTPRGTTATATADTIYGFFAPAYKASGPTKAALNLYREHGPALERLCRPHVHTISLPAAEKRAKVTGTEEVTPKKDLSIRRRQQEGGSGQFQDRYRDPLTGLRCLAPSASGRVIMSAEPMVRDIMGYKEGDPEPRTSAEVLAREARLEAEALQRERDEQKNPNPALCRVCRRLETLKRQEDGTVSWNPKLCLPWGSWYQLRGRSHCAICRLILSLLTASSPGGEQTLHPRLARIDPEIQGVQLELQRLDTGELVLGVLYGLVAVGSLRIVTEANRHNAIRAGGGEAILSKVKAWLETCELDHSPRCHSFLSEKRCTSPIPLLFVDVVDHCLVRATSAEKYFTLSYVWGGPQTSKTTRSNVEERYRSGSLADGRCALPRTIRDAMVLVRRLGGRYLWVDSLCIVQDDAEHKHRDIHRMDIVYMMAFATIVAAHGQNADAGLPGLLSRRCIYFTSDWIYFQCGRKTVSETASDGAVAAGYPRDPREVDYFPSMENPLVELGKIGLISKRERLCRAFDVYTKVVGKYVLRDLTVYDDIVDAFSGILTVLEEHFAGGFVSALPVAALDLALLWTPGQKMLNRTSYGNAKKTGSPQPYFPSWSWTRWVPWVGHPAYHHIFANMEPQLLPEPIVDSFRLHHHGTLHTIPARSSAIVLHPATLQTGVSGPDFGPEVLQFWANAVDAAAFHFATDSELGIVEPERLSSRECVHTETSHAVIRLQDREERHCGLWYDNKNHRLCLPDTHGIMTSSSGLAVVLCHGSYHTPAPYGPLLEALQARRGIEAYCPQLPTADLSKLNVGDVHSPDFDRGPPPEGYPQGEEDTDAVLAVLKPLVEAGKEVLLVAHSSGGWVATQAAQPELQAKVRKSKGLVGGIIGILYAGAFVVPVGESIHSFFQPKDGNFVTPPFMNFHKHGAAGLGTIVQAEKFLFNDLEPATAAKWAATLTASPILTTKLTNDAYSTLPCAYLVLDGDLTLPREYQEGMIALQESKTGSFSVYHCPAGHSPHLSWTEGFVDTIWDFVEKIRTTDAKGTA</sequence>
<dbReference type="Gene3D" id="3.40.50.1820">
    <property type="entry name" value="alpha/beta hydrolase"/>
    <property type="match status" value="1"/>
</dbReference>
<evidence type="ECO:0000259" key="2">
    <source>
        <dbReference type="Pfam" id="PF12697"/>
    </source>
</evidence>
<gene>
    <name evidence="3" type="ORF">TT172_LOCUS6762</name>
</gene>
<dbReference type="Proteomes" id="UP000289323">
    <property type="component" value="Unassembled WGS sequence"/>
</dbReference>
<dbReference type="SUPFAM" id="SSF53474">
    <property type="entry name" value="alpha/beta-Hydrolases"/>
    <property type="match status" value="1"/>
</dbReference>